<feature type="compositionally biased region" description="Basic and acidic residues" evidence="2">
    <location>
        <begin position="724"/>
        <end position="742"/>
    </location>
</feature>
<dbReference type="OrthoDB" id="5419928at2759"/>
<evidence type="ECO:0000256" key="2">
    <source>
        <dbReference type="SAM" id="MobiDB-lite"/>
    </source>
</evidence>
<dbReference type="Proteomes" id="UP000775872">
    <property type="component" value="Unassembled WGS sequence"/>
</dbReference>
<feature type="compositionally biased region" description="Polar residues" evidence="2">
    <location>
        <begin position="631"/>
        <end position="646"/>
    </location>
</feature>
<feature type="compositionally biased region" description="Basic and acidic residues" evidence="2">
    <location>
        <begin position="648"/>
        <end position="659"/>
    </location>
</feature>
<evidence type="ECO:0000313" key="3">
    <source>
        <dbReference type="EMBL" id="CAH0053674.1"/>
    </source>
</evidence>
<feature type="region of interest" description="Disordered" evidence="2">
    <location>
        <begin position="42"/>
        <end position="87"/>
    </location>
</feature>
<accession>A0A9N9ZDN6</accession>
<proteinExistence type="predicted"/>
<reference evidence="3 4" key="2">
    <citation type="submission" date="2021-10" db="EMBL/GenBank/DDBJ databases">
        <authorList>
            <person name="Piombo E."/>
        </authorList>
    </citation>
    <scope>NUCLEOTIDE SEQUENCE [LARGE SCALE GENOMIC DNA]</scope>
</reference>
<feature type="coiled-coil region" evidence="1">
    <location>
        <begin position="494"/>
        <end position="521"/>
    </location>
</feature>
<feature type="compositionally biased region" description="Basic and acidic residues" evidence="2">
    <location>
        <begin position="689"/>
        <end position="699"/>
    </location>
</feature>
<feature type="compositionally biased region" description="Basic and acidic residues" evidence="2">
    <location>
        <begin position="771"/>
        <end position="783"/>
    </location>
</feature>
<feature type="compositionally biased region" description="Polar residues" evidence="2">
    <location>
        <begin position="908"/>
        <end position="924"/>
    </location>
</feature>
<feature type="compositionally biased region" description="Acidic residues" evidence="2">
    <location>
        <begin position="194"/>
        <end position="213"/>
    </location>
</feature>
<keyword evidence="4" id="KW-1185">Reference proteome</keyword>
<protein>
    <submittedName>
        <fullName evidence="3">Uncharacterized protein</fullName>
    </submittedName>
</protein>
<reference evidence="4" key="1">
    <citation type="submission" date="2019-06" db="EMBL/GenBank/DDBJ databases">
        <authorList>
            <person name="Broberg M."/>
        </authorList>
    </citation>
    <scope>NUCLEOTIDE SEQUENCE [LARGE SCALE GENOMIC DNA]</scope>
</reference>
<feature type="compositionally biased region" description="Acidic residues" evidence="2">
    <location>
        <begin position="706"/>
        <end position="716"/>
    </location>
</feature>
<organism evidence="3 4">
    <name type="scientific">Clonostachys solani</name>
    <dbReference type="NCBI Taxonomy" id="160281"/>
    <lineage>
        <taxon>Eukaryota</taxon>
        <taxon>Fungi</taxon>
        <taxon>Dikarya</taxon>
        <taxon>Ascomycota</taxon>
        <taxon>Pezizomycotina</taxon>
        <taxon>Sordariomycetes</taxon>
        <taxon>Hypocreomycetidae</taxon>
        <taxon>Hypocreales</taxon>
        <taxon>Bionectriaceae</taxon>
        <taxon>Clonostachys</taxon>
    </lineage>
</organism>
<sequence length="977" mass="110420">MASSPQSAQPIFLRQVVDATDEELTELILHHPWYIASQKSSSMTPRFELEPGESPPSSEEEENLHERLRPRHEHARPRHDMTPLPSKSNMRRRLTCLFYRRLREKALAPPYPITKERLELAALWRRVRKSIPSKPPVEPPVSDPGYITHKPSIGPPRYRDYFARRREKEAYILLLELGGRPVYPLDRLFNGDTNNDDTNNDDTNSDDTNNDDSFDIRVQTRTEKKLQPWKLLYEHLAPEPEHLRGWESSVLQLKNWERFLTWQRDHRGPNDQDNFQAFAQEQYRDWEIVQRDDGYSTWCLETEEQPTRLWSAWEKRQHDRATYREQGCGSFTDYSEAVRRRLEKNGFRHPFQLHPDPMQQDPLTTWIEYLAYEYWWLDHYTEALESTQETLLEVWEGVDSHELFERDEALVEEKRSNWMKGFRSEWVTFKLDDSVLTYSPVCYFTTTTKLPQSKLDNELLWAKEVFDDAKSLSDMARAQAEREREGERADYYKKASAASKLDQLREDCDNAMEKAKEGLKRSHARRKYHRRLLDLTKKTSEQVMPRHWQRKIVEWALDEFRLVEEEVLKLPGSSDIPMIAAKGARKRVRFTSAEPSVRLLPTIVDAAESSDPGSDKERKAKRRRLALDAHPSSSDDQPRPSTSSVASRLERVPGIERDASPAATDGVSDDEQEGVDERPIITGESSGQDNHDWASERDVSPAATDGDSDDEQDGEDERPIITGESRESSGQDDHDWASERDVSSAATDGDSDDEQDGEDERPIITGGSSGQDDHGSTSERDVLGPKNDGSSNVQQEEDDDRQSATGESNGQGAPADASSSSPRSPRSPEYQAALSPVQPGANEDHQTDGQCTSPASGDGDGQDLPQGAGSEPPVVTAEGKGKAKRPLPAPAALDADESRPKRRRTHTAKQANTAHGTTAGQGTPPSDGPGQDVPQEEGTIQDCVTVSPSSLAKGPLAARGSRQAKPRKRGNGRKRKA</sequence>
<feature type="region of interest" description="Disordered" evidence="2">
    <location>
        <begin position="604"/>
        <end position="977"/>
    </location>
</feature>
<dbReference type="AlphaFoldDB" id="A0A9N9ZDN6"/>
<dbReference type="EMBL" id="CABFOC020000045">
    <property type="protein sequence ID" value="CAH0053674.1"/>
    <property type="molecule type" value="Genomic_DNA"/>
</dbReference>
<feature type="compositionally biased region" description="Basic residues" evidence="2">
    <location>
        <begin position="962"/>
        <end position="977"/>
    </location>
</feature>
<feature type="compositionally biased region" description="Acidic residues" evidence="2">
    <location>
        <begin position="749"/>
        <end position="759"/>
    </location>
</feature>
<feature type="compositionally biased region" description="Basic residues" evidence="2">
    <location>
        <begin position="68"/>
        <end position="77"/>
    </location>
</feature>
<name>A0A9N9ZDN6_9HYPO</name>
<feature type="region of interest" description="Disordered" evidence="2">
    <location>
        <begin position="188"/>
        <end position="213"/>
    </location>
</feature>
<comment type="caution">
    <text evidence="3">The sequence shown here is derived from an EMBL/GenBank/DDBJ whole genome shotgun (WGS) entry which is preliminary data.</text>
</comment>
<feature type="compositionally biased region" description="Low complexity" evidence="2">
    <location>
        <begin position="818"/>
        <end position="828"/>
    </location>
</feature>
<evidence type="ECO:0000313" key="4">
    <source>
        <dbReference type="Proteomes" id="UP000775872"/>
    </source>
</evidence>
<gene>
    <name evidence="3" type="ORF">CSOL1703_00005550</name>
</gene>
<keyword evidence="1" id="KW-0175">Coiled coil</keyword>
<evidence type="ECO:0000256" key="1">
    <source>
        <dbReference type="SAM" id="Coils"/>
    </source>
</evidence>